<sequence>MEQTARPEATQLVDHWGWRPDWHVERPCLMWYLTFEDQPELADLARRSHERLRPLAAVDLIPVPWLHLTLDEVGFVDALAPDDVDRVVESVRAVIEDWRSGPIHLGPVTTMEDAIVLAATSAADLDELCGRLRTATTAVLARDPGYEPLPFWGHVSLAYTNQPCDAASVLAALATLAGETLTVSVPRLTLAAVTRRDRHYQWSVRASLPLTA</sequence>
<evidence type="ECO:0000313" key="2">
    <source>
        <dbReference type="Proteomes" id="UP000683575"/>
    </source>
</evidence>
<gene>
    <name evidence="1" type="ORF">KRR39_03395</name>
</gene>
<accession>A0A975SZZ9</accession>
<dbReference type="Pfam" id="PF13563">
    <property type="entry name" value="2_5_RNA_ligase2"/>
    <property type="match status" value="1"/>
</dbReference>
<keyword evidence="2" id="KW-1185">Reference proteome</keyword>
<dbReference type="AlphaFoldDB" id="A0A975SZZ9"/>
<evidence type="ECO:0000313" key="1">
    <source>
        <dbReference type="EMBL" id="QWZ08907.1"/>
    </source>
</evidence>
<dbReference type="RefSeq" id="WP_216940753.1">
    <property type="nucleotide sequence ID" value="NZ_CP077062.1"/>
</dbReference>
<reference evidence="1" key="1">
    <citation type="submission" date="2021-06" db="EMBL/GenBank/DDBJ databases">
        <title>Complete genome sequence of Nocardioides sp. G188.</title>
        <authorList>
            <person name="Im W.-T."/>
        </authorList>
    </citation>
    <scope>NUCLEOTIDE SEQUENCE</scope>
    <source>
        <strain evidence="1">G188</strain>
    </source>
</reference>
<dbReference type="GO" id="GO:0016874">
    <property type="term" value="F:ligase activity"/>
    <property type="evidence" value="ECO:0007669"/>
    <property type="project" value="UniProtKB-KW"/>
</dbReference>
<keyword evidence="1" id="KW-0436">Ligase</keyword>
<organism evidence="1 2">
    <name type="scientific">Nocardioides panacis</name>
    <dbReference type="NCBI Taxonomy" id="2849501"/>
    <lineage>
        <taxon>Bacteria</taxon>
        <taxon>Bacillati</taxon>
        <taxon>Actinomycetota</taxon>
        <taxon>Actinomycetes</taxon>
        <taxon>Propionibacteriales</taxon>
        <taxon>Nocardioidaceae</taxon>
        <taxon>Nocardioides</taxon>
    </lineage>
</organism>
<dbReference type="EMBL" id="CP077062">
    <property type="protein sequence ID" value="QWZ08907.1"/>
    <property type="molecule type" value="Genomic_DNA"/>
</dbReference>
<proteinExistence type="predicted"/>
<dbReference type="KEGG" id="nps:KRR39_03395"/>
<dbReference type="Proteomes" id="UP000683575">
    <property type="component" value="Chromosome"/>
</dbReference>
<name>A0A975SZZ9_9ACTN</name>
<protein>
    <submittedName>
        <fullName evidence="1">2'-5' RNA ligase family protein</fullName>
    </submittedName>
</protein>